<name>R0K552_EXST2</name>
<protein>
    <recommendedName>
        <fullName evidence="4">CAP20</fullName>
    </recommendedName>
</protein>
<dbReference type="eggNOG" id="ENOG502S689">
    <property type="taxonomic scope" value="Eukaryota"/>
</dbReference>
<dbReference type="OrthoDB" id="376826at2759"/>
<keyword evidence="3" id="KW-1185">Reference proteome</keyword>
<reference evidence="2 3" key="2">
    <citation type="journal article" date="2013" name="PLoS Genet.">
        <title>Comparative genome structure, secondary metabolite, and effector coding capacity across Cochliobolus pathogens.</title>
        <authorList>
            <person name="Condon B.J."/>
            <person name="Leng Y."/>
            <person name="Wu D."/>
            <person name="Bushley K.E."/>
            <person name="Ohm R.A."/>
            <person name="Otillar R."/>
            <person name="Martin J."/>
            <person name="Schackwitz W."/>
            <person name="Grimwood J."/>
            <person name="MohdZainudin N."/>
            <person name="Xue C."/>
            <person name="Wang R."/>
            <person name="Manning V.A."/>
            <person name="Dhillon B."/>
            <person name="Tu Z.J."/>
            <person name="Steffenson B.J."/>
            <person name="Salamov A."/>
            <person name="Sun H."/>
            <person name="Lowry S."/>
            <person name="LaButti K."/>
            <person name="Han J."/>
            <person name="Copeland A."/>
            <person name="Lindquist E."/>
            <person name="Barry K."/>
            <person name="Schmutz J."/>
            <person name="Baker S.E."/>
            <person name="Ciuffetti L.M."/>
            <person name="Grigoriev I.V."/>
            <person name="Zhong S."/>
            <person name="Turgeon B.G."/>
        </authorList>
    </citation>
    <scope>NUCLEOTIDE SEQUENCE [LARGE SCALE GENOMIC DNA]</scope>
    <source>
        <strain evidence="3">28A</strain>
    </source>
</reference>
<dbReference type="EMBL" id="KB908703">
    <property type="protein sequence ID" value="EOA84624.1"/>
    <property type="molecule type" value="Genomic_DNA"/>
</dbReference>
<organism evidence="2 3">
    <name type="scientific">Exserohilum turcicum (strain 28A)</name>
    <name type="common">Northern leaf blight fungus</name>
    <name type="synonym">Setosphaeria turcica</name>
    <dbReference type="NCBI Taxonomy" id="671987"/>
    <lineage>
        <taxon>Eukaryota</taxon>
        <taxon>Fungi</taxon>
        <taxon>Dikarya</taxon>
        <taxon>Ascomycota</taxon>
        <taxon>Pezizomycotina</taxon>
        <taxon>Dothideomycetes</taxon>
        <taxon>Pleosporomycetidae</taxon>
        <taxon>Pleosporales</taxon>
        <taxon>Pleosporineae</taxon>
        <taxon>Pleosporaceae</taxon>
        <taxon>Exserohilum</taxon>
    </lineage>
</organism>
<dbReference type="Pfam" id="PF17316">
    <property type="entry name" value="Perilipin_2"/>
    <property type="match status" value="1"/>
</dbReference>
<evidence type="ECO:0000313" key="3">
    <source>
        <dbReference type="Proteomes" id="UP000016935"/>
    </source>
</evidence>
<dbReference type="Proteomes" id="UP000016935">
    <property type="component" value="Unassembled WGS sequence"/>
</dbReference>
<dbReference type="HOGENOM" id="CLU_082150_0_0_1"/>
<evidence type="ECO:0000256" key="1">
    <source>
        <dbReference type="SAM" id="MobiDB-lite"/>
    </source>
</evidence>
<dbReference type="AlphaFoldDB" id="R0K552"/>
<dbReference type="RefSeq" id="XP_008026976.1">
    <property type="nucleotide sequence ID" value="XM_008028785.1"/>
</dbReference>
<feature type="region of interest" description="Disordered" evidence="1">
    <location>
        <begin position="1"/>
        <end position="27"/>
    </location>
</feature>
<proteinExistence type="predicted"/>
<evidence type="ECO:0000313" key="2">
    <source>
        <dbReference type="EMBL" id="EOA84624.1"/>
    </source>
</evidence>
<evidence type="ECO:0008006" key="4">
    <source>
        <dbReference type="Google" id="ProtNLM"/>
    </source>
</evidence>
<reference evidence="2 3" key="1">
    <citation type="journal article" date="2012" name="PLoS Pathog.">
        <title>Diverse lifestyles and strategies of plant pathogenesis encoded in the genomes of eighteen Dothideomycetes fungi.</title>
        <authorList>
            <person name="Ohm R.A."/>
            <person name="Feau N."/>
            <person name="Henrissat B."/>
            <person name="Schoch C.L."/>
            <person name="Horwitz B.A."/>
            <person name="Barry K.W."/>
            <person name="Condon B.J."/>
            <person name="Copeland A.C."/>
            <person name="Dhillon B."/>
            <person name="Glaser F."/>
            <person name="Hesse C.N."/>
            <person name="Kosti I."/>
            <person name="LaButti K."/>
            <person name="Lindquist E.A."/>
            <person name="Lucas S."/>
            <person name="Salamov A.A."/>
            <person name="Bradshaw R.E."/>
            <person name="Ciuffetti L."/>
            <person name="Hamelin R.C."/>
            <person name="Kema G.H.J."/>
            <person name="Lawrence C."/>
            <person name="Scott J.A."/>
            <person name="Spatafora J.W."/>
            <person name="Turgeon B.G."/>
            <person name="de Wit P.J.G.M."/>
            <person name="Zhong S."/>
            <person name="Goodwin S.B."/>
            <person name="Grigoriev I.V."/>
        </authorList>
    </citation>
    <scope>NUCLEOTIDE SEQUENCE [LARGE SCALE GENOMIC DNA]</scope>
    <source>
        <strain evidence="3">28A</strain>
    </source>
</reference>
<sequence length="182" mass="20356">MAPHATGDSNMGNSDAPLTNGDTPSSKVLSHLTSYPVVHDGLETFKTHPYGERALNLANTTYKTLVEPLHPYLSTPYSYVKPYLARADQLGDNGLSTLEHHLPIVKQDTQTLKEYAYSPVHYVQDAWHDEYTKTQYNNGVIKMGVAAVSFELRMVSDACDVLLAYLNKGKEHTKKKMEEVKQ</sequence>
<gene>
    <name evidence="2" type="ORF">SETTUDRAFT_31883</name>
</gene>
<accession>R0K552</accession>
<dbReference type="GeneID" id="19403598"/>
<feature type="compositionally biased region" description="Polar residues" evidence="1">
    <location>
        <begin position="7"/>
        <end position="27"/>
    </location>
</feature>